<dbReference type="OrthoDB" id="411451at2759"/>
<evidence type="ECO:0000313" key="7">
    <source>
        <dbReference type="Proteomes" id="UP000239899"/>
    </source>
</evidence>
<keyword evidence="7" id="KW-1185">Reference proteome</keyword>
<feature type="compositionally biased region" description="Low complexity" evidence="4">
    <location>
        <begin position="27"/>
        <end position="39"/>
    </location>
</feature>
<dbReference type="InterPro" id="IPR037359">
    <property type="entry name" value="NST/OST"/>
</dbReference>
<dbReference type="GO" id="GO:0008146">
    <property type="term" value="F:sulfotransferase activity"/>
    <property type="evidence" value="ECO:0007669"/>
    <property type="project" value="InterPro"/>
</dbReference>
<protein>
    <recommendedName>
        <fullName evidence="8">Sulfotransferase</fullName>
    </recommendedName>
</protein>
<keyword evidence="5" id="KW-1133">Transmembrane helix</keyword>
<feature type="binding site" evidence="3">
    <location>
        <position position="390"/>
    </location>
    <ligand>
        <name>3'-phosphoadenylyl sulfate</name>
        <dbReference type="ChEBI" id="CHEBI:58339"/>
    </ligand>
</feature>
<organism evidence="6 7">
    <name type="scientific">Chlorella sorokiniana</name>
    <name type="common">Freshwater green alga</name>
    <dbReference type="NCBI Taxonomy" id="3076"/>
    <lineage>
        <taxon>Eukaryota</taxon>
        <taxon>Viridiplantae</taxon>
        <taxon>Chlorophyta</taxon>
        <taxon>core chlorophytes</taxon>
        <taxon>Trebouxiophyceae</taxon>
        <taxon>Chlorellales</taxon>
        <taxon>Chlorellaceae</taxon>
        <taxon>Chlorella clade</taxon>
        <taxon>Chlorella</taxon>
    </lineage>
</organism>
<keyword evidence="1" id="KW-0808">Transferase</keyword>
<dbReference type="PANTHER" id="PTHR10605:SF56">
    <property type="entry name" value="BIFUNCTIONAL HEPARAN SULFATE N-DEACETYLASE_N-SULFOTRANSFERASE"/>
    <property type="match status" value="1"/>
</dbReference>
<feature type="binding site" evidence="3">
    <location>
        <position position="398"/>
    </location>
    <ligand>
        <name>3'-phosphoadenylyl sulfate</name>
        <dbReference type="ChEBI" id="CHEBI:58339"/>
    </ligand>
</feature>
<feature type="active site" description="For sulfotransferase activity" evidence="2">
    <location>
        <position position="293"/>
    </location>
</feature>
<keyword evidence="5" id="KW-0812">Transmembrane</keyword>
<evidence type="ECO:0000256" key="1">
    <source>
        <dbReference type="ARBA" id="ARBA00022679"/>
    </source>
</evidence>
<feature type="region of interest" description="Disordered" evidence="4">
    <location>
        <begin position="142"/>
        <end position="178"/>
    </location>
</feature>
<reference evidence="6 7" key="1">
    <citation type="journal article" date="2018" name="Plant J.">
        <title>Genome sequences of Chlorella sorokiniana UTEX 1602 and Micractinium conductrix SAG 241.80: implications to maltose excretion by a green alga.</title>
        <authorList>
            <person name="Arriola M.B."/>
            <person name="Velmurugan N."/>
            <person name="Zhang Y."/>
            <person name="Plunkett M.H."/>
            <person name="Hondzo H."/>
            <person name="Barney B.M."/>
        </authorList>
    </citation>
    <scope>NUCLEOTIDE SEQUENCE [LARGE SCALE GENOMIC DNA]</scope>
    <source>
        <strain evidence="7">UTEX 1602</strain>
    </source>
</reference>
<dbReference type="SUPFAM" id="SSF52540">
    <property type="entry name" value="P-loop containing nucleoside triphosphate hydrolases"/>
    <property type="match status" value="1"/>
</dbReference>
<keyword evidence="5" id="KW-0472">Membrane</keyword>
<comment type="caution">
    <text evidence="6">The sequence shown here is derived from an EMBL/GenBank/DDBJ whole genome shotgun (WGS) entry which is preliminary data.</text>
</comment>
<accession>A0A2P6TNY4</accession>
<dbReference type="Proteomes" id="UP000239899">
    <property type="component" value="Unassembled WGS sequence"/>
</dbReference>
<dbReference type="AlphaFoldDB" id="A0A2P6TNY4"/>
<feature type="region of interest" description="Disordered" evidence="4">
    <location>
        <begin position="96"/>
        <end position="122"/>
    </location>
</feature>
<proteinExistence type="predicted"/>
<evidence type="ECO:0000256" key="3">
    <source>
        <dbReference type="PIRSR" id="PIRSR637359-2"/>
    </source>
</evidence>
<sequence length="561" mass="62470">MLARQLSLTDGLGTPRHRRPAGGGASGHQAQAPPLSRAASLAATVTITATAVGPKDARRATQRTSRKPQLVALAAGALLLLLVLFGGSSGWREAAFERQPAQPGEGSVRRHRKLDQPPPQPLMVQGLSLEVVPVVTQQAQQAQEQQQQAAPREQQQQAAPQEQQQQKNEQQVQMSQLDVAPVAQQQQQQQQQQQELEHQAQMAAADVAPIVQQQQQQQQLIQQAAAAGATQEWAEGGEDDSIWREGVPSPYQAALQRCADVEPSLACLKEAARQKRYRGQYLFPHFMIVGWQKCATTSLFHNLKDHPGIAIPVEKEPEYFSDECGYDPLSCPPDSQRKYIQETLFLPRVLRHGLYRAMFEGSTHYGREGAKLAHGLRQAFPWLKLVASLREPISRFLSMLGHNVDKSNYNCLVKHDLFDCLARELPWNNYTAPIAAWLEAFPADQLKLVQYESLTSPEHEADDLRAVKSFLGLDPDEPRSQLPQSNKRAARLGQEPEGWKLRRWQYERLIEVVRPDAARIAALVQQHGWGDGGQWLANWEAVWQVNLDGCGPGPEGECLIS</sequence>
<dbReference type="EMBL" id="LHPG02000010">
    <property type="protein sequence ID" value="PRW51019.1"/>
    <property type="molecule type" value="Genomic_DNA"/>
</dbReference>
<evidence type="ECO:0000313" key="6">
    <source>
        <dbReference type="EMBL" id="PRW51019.1"/>
    </source>
</evidence>
<feature type="compositionally biased region" description="Low complexity" evidence="4">
    <location>
        <begin position="142"/>
        <end position="173"/>
    </location>
</feature>
<feature type="region of interest" description="Disordered" evidence="4">
    <location>
        <begin position="1"/>
        <end position="39"/>
    </location>
</feature>
<evidence type="ECO:0000256" key="4">
    <source>
        <dbReference type="SAM" id="MobiDB-lite"/>
    </source>
</evidence>
<dbReference type="InterPro" id="IPR027417">
    <property type="entry name" value="P-loop_NTPase"/>
</dbReference>
<feature type="transmembrane region" description="Helical" evidence="5">
    <location>
        <begin position="70"/>
        <end position="91"/>
    </location>
</feature>
<dbReference type="PANTHER" id="PTHR10605">
    <property type="entry name" value="HEPARAN SULFATE SULFOTRANSFERASE"/>
    <property type="match status" value="1"/>
</dbReference>
<name>A0A2P6TNY4_CHLSO</name>
<gene>
    <name evidence="6" type="ORF">C2E21_5409</name>
</gene>
<evidence type="ECO:0000256" key="2">
    <source>
        <dbReference type="PIRSR" id="PIRSR637359-1"/>
    </source>
</evidence>
<dbReference type="Gene3D" id="3.40.50.300">
    <property type="entry name" value="P-loop containing nucleotide triphosphate hydrolases"/>
    <property type="match status" value="1"/>
</dbReference>
<evidence type="ECO:0000256" key="5">
    <source>
        <dbReference type="SAM" id="Phobius"/>
    </source>
</evidence>
<evidence type="ECO:0008006" key="8">
    <source>
        <dbReference type="Google" id="ProtNLM"/>
    </source>
</evidence>